<gene>
    <name evidence="4" type="ORF">TSACC_2314</name>
</gene>
<reference evidence="5" key="1">
    <citation type="journal article" date="2017" name="Genome Announc.">
        <title>Draft Genome Sequence of Terrimicrobium sacchariphilum NM-5T, a Facultative Anaerobic Soil Bacterium of the Class Spartobacteria.</title>
        <authorList>
            <person name="Qiu Y.L."/>
            <person name="Tourlousse D.M."/>
            <person name="Matsuura N."/>
            <person name="Ohashi A."/>
            <person name="Sekiguchi Y."/>
        </authorList>
    </citation>
    <scope>NUCLEOTIDE SEQUENCE [LARGE SCALE GENOMIC DNA]</scope>
    <source>
        <strain evidence="5">NM-5</strain>
    </source>
</reference>
<feature type="signal peptide" evidence="2">
    <location>
        <begin position="1"/>
        <end position="25"/>
    </location>
</feature>
<dbReference type="AlphaFoldDB" id="A0A146G224"/>
<keyword evidence="2" id="KW-0732">Signal</keyword>
<dbReference type="Pfam" id="PF07589">
    <property type="entry name" value="PEP-CTERM"/>
    <property type="match status" value="1"/>
</dbReference>
<comment type="caution">
    <text evidence="4">The sequence shown here is derived from an EMBL/GenBank/DDBJ whole genome shotgun (WGS) entry which is preliminary data.</text>
</comment>
<organism evidence="4 5">
    <name type="scientific">Terrimicrobium sacchariphilum</name>
    <dbReference type="NCBI Taxonomy" id="690879"/>
    <lineage>
        <taxon>Bacteria</taxon>
        <taxon>Pseudomonadati</taxon>
        <taxon>Verrucomicrobiota</taxon>
        <taxon>Terrimicrobiia</taxon>
        <taxon>Terrimicrobiales</taxon>
        <taxon>Terrimicrobiaceae</taxon>
        <taxon>Terrimicrobium</taxon>
    </lineage>
</organism>
<dbReference type="RefSeq" id="WP_084400136.1">
    <property type="nucleotide sequence ID" value="NZ_BDCO01000002.1"/>
</dbReference>
<evidence type="ECO:0000313" key="5">
    <source>
        <dbReference type="Proteomes" id="UP000076023"/>
    </source>
</evidence>
<evidence type="ECO:0000256" key="2">
    <source>
        <dbReference type="SAM" id="SignalP"/>
    </source>
</evidence>
<dbReference type="OrthoDB" id="189263at2"/>
<sequence length="318" mass="32864">MNAYPLHALGMSAFLFAASAVPSQAALLVYEGFNYTTGSTLNTITPNASTVGLNKTTAYAGNGVANYTVQSGLAFGPLTTSGGSISATGPTAVGAAKLSLNSYVGTLWSSYLVNFSSFSSVDRGDGALSRVSNDTSNNGERFNSYADSRTPSGSPTSNLGISYNAASNITVGSTGLELNTTYILISRFTNVGSSIPAGTGTGTLYALTLSQFNSFLSAGGTESYLDSATIGTGASNVTGRVSNTNNNNTPTTYWFQSTNYAQFVNVNDSVTFDELRYGSTLTDVVPVPEPQTLGLAALGMAVAFLSLRKNRVPTRAAV</sequence>
<dbReference type="InParanoid" id="A0A146G224"/>
<name>A0A146G224_TERSA</name>
<evidence type="ECO:0000313" key="4">
    <source>
        <dbReference type="EMBL" id="GAT31919.1"/>
    </source>
</evidence>
<dbReference type="STRING" id="690879.TSACC_2314"/>
<feature type="domain" description="Ice-binding protein C-terminal" evidence="3">
    <location>
        <begin position="286"/>
        <end position="309"/>
    </location>
</feature>
<feature type="region of interest" description="Disordered" evidence="1">
    <location>
        <begin position="131"/>
        <end position="157"/>
    </location>
</feature>
<evidence type="ECO:0000259" key="3">
    <source>
        <dbReference type="Pfam" id="PF07589"/>
    </source>
</evidence>
<dbReference type="InterPro" id="IPR013424">
    <property type="entry name" value="Ice-binding_C"/>
</dbReference>
<feature type="chain" id="PRO_5007524383" evidence="2">
    <location>
        <begin position="26"/>
        <end position="318"/>
    </location>
</feature>
<evidence type="ECO:0000256" key="1">
    <source>
        <dbReference type="SAM" id="MobiDB-lite"/>
    </source>
</evidence>
<accession>A0A146G224</accession>
<proteinExistence type="predicted"/>
<dbReference type="EMBL" id="BDCO01000002">
    <property type="protein sequence ID" value="GAT31919.1"/>
    <property type="molecule type" value="Genomic_DNA"/>
</dbReference>
<protein>
    <submittedName>
        <fullName evidence="4">PEP-CTERM protein-sorting domain-containing protein</fullName>
    </submittedName>
</protein>
<dbReference type="Proteomes" id="UP000076023">
    <property type="component" value="Unassembled WGS sequence"/>
</dbReference>
<keyword evidence="5" id="KW-1185">Reference proteome</keyword>